<evidence type="ECO:0000313" key="5">
    <source>
        <dbReference type="Proteomes" id="UP000287022"/>
    </source>
</evidence>
<gene>
    <name evidence="3" type="primary">ispD</name>
    <name evidence="4" type="ORF">CWI80_01275</name>
</gene>
<accession>A0A432Z818</accession>
<sequence>MTKINQVAVVVPAAGVGRRMQSAVPKQYLQLGHQTVLQWTLAAVTQDPRVAHVYVALHPDDPYFSELECQISVPMTGLHGGATRAASVAAGVAKAHADGFAWVAVHDAARPCLSAGELTEVLDVALSDDVGAILALPVADTLKRATPEDRIAGTVAREQLWQALTPQVFPSEALLAGFAQLGVEHPALTDEASVFEALGQAPKLVVGRRTNLKITLPGDEALAQLILMQSHQQA</sequence>
<protein>
    <recommendedName>
        <fullName evidence="3">2-C-methyl-D-erythritol 4-phosphate cytidylyltransferase</fullName>
        <ecNumber evidence="3">2.7.7.60</ecNumber>
    </recommendedName>
    <alternativeName>
        <fullName evidence="3">4-diphosphocytidyl-2C-methyl-D-erythritol synthase</fullName>
    </alternativeName>
    <alternativeName>
        <fullName evidence="3">MEP cytidylyltransferase</fullName>
        <shortName evidence="3">MCT</shortName>
    </alternativeName>
</protein>
<feature type="site" description="Transition state stabilizer" evidence="3">
    <location>
        <position position="26"/>
    </location>
</feature>
<dbReference type="InterPro" id="IPR034683">
    <property type="entry name" value="IspD/TarI"/>
</dbReference>
<keyword evidence="5" id="KW-1185">Reference proteome</keyword>
<feature type="site" description="Positions MEP for the nucleophilic attack" evidence="3">
    <location>
        <position position="213"/>
    </location>
</feature>
<comment type="catalytic activity">
    <reaction evidence="3">
        <text>2-C-methyl-D-erythritol 4-phosphate + CTP + H(+) = 4-CDP-2-C-methyl-D-erythritol + diphosphate</text>
        <dbReference type="Rhea" id="RHEA:13429"/>
        <dbReference type="ChEBI" id="CHEBI:15378"/>
        <dbReference type="ChEBI" id="CHEBI:33019"/>
        <dbReference type="ChEBI" id="CHEBI:37563"/>
        <dbReference type="ChEBI" id="CHEBI:57823"/>
        <dbReference type="ChEBI" id="CHEBI:58262"/>
        <dbReference type="EC" id="2.7.7.60"/>
    </reaction>
</comment>
<comment type="similarity">
    <text evidence="3">Belongs to the IspD/TarI cytidylyltransferase family. IspD subfamily.</text>
</comment>
<dbReference type="Gene3D" id="3.90.550.10">
    <property type="entry name" value="Spore Coat Polysaccharide Biosynthesis Protein SpsA, Chain A"/>
    <property type="match status" value="1"/>
</dbReference>
<dbReference type="InterPro" id="IPR029044">
    <property type="entry name" value="Nucleotide-diphossugar_trans"/>
</dbReference>
<dbReference type="RefSeq" id="WP_034728082.1">
    <property type="nucleotide sequence ID" value="NZ_PIQE01000001.1"/>
</dbReference>
<dbReference type="HAMAP" id="MF_00108">
    <property type="entry name" value="IspD"/>
    <property type="match status" value="1"/>
</dbReference>
<comment type="caution">
    <text evidence="4">The sequence shown here is derived from an EMBL/GenBank/DDBJ whole genome shotgun (WGS) entry which is preliminary data.</text>
</comment>
<proteinExistence type="inferred from homology"/>
<dbReference type="AlphaFoldDB" id="A0A432Z818"/>
<evidence type="ECO:0000313" key="4">
    <source>
        <dbReference type="EMBL" id="RUO74022.1"/>
    </source>
</evidence>
<dbReference type="PANTHER" id="PTHR32125:SF4">
    <property type="entry name" value="2-C-METHYL-D-ERYTHRITOL 4-PHOSPHATE CYTIDYLYLTRANSFERASE, CHLOROPLASTIC"/>
    <property type="match status" value="1"/>
</dbReference>
<dbReference type="EMBL" id="PIQE01000001">
    <property type="protein sequence ID" value="RUO74022.1"/>
    <property type="molecule type" value="Genomic_DNA"/>
</dbReference>
<feature type="site" description="Transition state stabilizer" evidence="3">
    <location>
        <position position="19"/>
    </location>
</feature>
<evidence type="ECO:0000256" key="2">
    <source>
        <dbReference type="ARBA" id="ARBA00022695"/>
    </source>
</evidence>
<dbReference type="InterPro" id="IPR050088">
    <property type="entry name" value="IspD/TarI_cytidylyltransf_bact"/>
</dbReference>
<dbReference type="InterPro" id="IPR001228">
    <property type="entry name" value="IspD"/>
</dbReference>
<organism evidence="4 5">
    <name type="scientific">Pseudidiomarina sediminum</name>
    <dbReference type="NCBI Taxonomy" id="431675"/>
    <lineage>
        <taxon>Bacteria</taxon>
        <taxon>Pseudomonadati</taxon>
        <taxon>Pseudomonadota</taxon>
        <taxon>Gammaproteobacteria</taxon>
        <taxon>Alteromonadales</taxon>
        <taxon>Idiomarinaceae</taxon>
        <taxon>Pseudidiomarina</taxon>
    </lineage>
</organism>
<evidence type="ECO:0000256" key="1">
    <source>
        <dbReference type="ARBA" id="ARBA00022679"/>
    </source>
</evidence>
<reference evidence="5" key="1">
    <citation type="journal article" date="2018" name="Front. Microbiol.">
        <title>Genome-Based Analysis Reveals the Taxonomy and Diversity of the Family Idiomarinaceae.</title>
        <authorList>
            <person name="Liu Y."/>
            <person name="Lai Q."/>
            <person name="Shao Z."/>
        </authorList>
    </citation>
    <scope>NUCLEOTIDE SEQUENCE [LARGE SCALE GENOMIC DNA]</scope>
    <source>
        <strain evidence="5">c121</strain>
    </source>
</reference>
<keyword evidence="3" id="KW-0414">Isoprene biosynthesis</keyword>
<dbReference type="EC" id="2.7.7.60" evidence="3"/>
<dbReference type="UniPathway" id="UPA00056">
    <property type="reaction ID" value="UER00093"/>
</dbReference>
<dbReference type="PANTHER" id="PTHR32125">
    <property type="entry name" value="2-C-METHYL-D-ERYTHRITOL 4-PHOSPHATE CYTIDYLYLTRANSFERASE, CHLOROPLASTIC"/>
    <property type="match status" value="1"/>
</dbReference>
<name>A0A432Z818_9GAMM</name>
<comment type="function">
    <text evidence="3">Catalyzes the formation of 4-diphosphocytidyl-2-C-methyl-D-erythritol from CTP and 2-C-methyl-D-erythritol 4-phosphate (MEP).</text>
</comment>
<comment type="pathway">
    <text evidence="3">Isoprenoid biosynthesis; isopentenyl diphosphate biosynthesis via DXP pathway; isopentenyl diphosphate from 1-deoxy-D-xylulose 5-phosphate: step 2/6.</text>
</comment>
<evidence type="ECO:0000256" key="3">
    <source>
        <dbReference type="HAMAP-Rule" id="MF_00108"/>
    </source>
</evidence>
<dbReference type="GO" id="GO:0050518">
    <property type="term" value="F:2-C-methyl-D-erythritol 4-phosphate cytidylyltransferase activity"/>
    <property type="evidence" value="ECO:0007669"/>
    <property type="project" value="UniProtKB-UniRule"/>
</dbReference>
<dbReference type="GO" id="GO:0019288">
    <property type="term" value="P:isopentenyl diphosphate biosynthetic process, methylerythritol 4-phosphate pathway"/>
    <property type="evidence" value="ECO:0007669"/>
    <property type="project" value="UniProtKB-UniRule"/>
</dbReference>
<dbReference type="STRING" id="1122124.GCA_000423165_01140"/>
<keyword evidence="1 3" id="KW-0808">Transferase</keyword>
<dbReference type="SUPFAM" id="SSF53448">
    <property type="entry name" value="Nucleotide-diphospho-sugar transferases"/>
    <property type="match status" value="1"/>
</dbReference>
<keyword evidence="2 3" id="KW-0548">Nucleotidyltransferase</keyword>
<feature type="site" description="Positions MEP for the nucleophilic attack" evidence="3">
    <location>
        <position position="157"/>
    </location>
</feature>
<dbReference type="CDD" id="cd02516">
    <property type="entry name" value="CDP-ME_synthetase"/>
    <property type="match status" value="1"/>
</dbReference>
<dbReference type="Pfam" id="PF01128">
    <property type="entry name" value="IspD"/>
    <property type="match status" value="1"/>
</dbReference>
<dbReference type="NCBIfam" id="TIGR00453">
    <property type="entry name" value="ispD"/>
    <property type="match status" value="1"/>
</dbReference>
<dbReference type="FunFam" id="3.90.550.10:FF:000003">
    <property type="entry name" value="2-C-methyl-D-erythritol 4-phosphate cytidylyltransferase"/>
    <property type="match status" value="1"/>
</dbReference>
<dbReference type="Proteomes" id="UP000287022">
    <property type="component" value="Unassembled WGS sequence"/>
</dbReference>